<sequence length="69" mass="7913">MAKGEDGNFDFAKLRKWDSRNSKTRLKVNEETGKALLWETIDNEAEKPVYAIIVDGVSDHGARYEELQQ</sequence>
<organism evidence="1">
    <name type="scientific">virus sp. ctBM815</name>
    <dbReference type="NCBI Taxonomy" id="2825806"/>
    <lineage>
        <taxon>Viruses</taxon>
    </lineage>
</organism>
<reference evidence="1" key="1">
    <citation type="journal article" date="2021" name="Proc. Natl. Acad. Sci. U.S.A.">
        <title>A Catalog of Tens of Thousands of Viruses from Human Metagenomes Reveals Hidden Associations with Chronic Diseases.</title>
        <authorList>
            <person name="Tisza M.J."/>
            <person name="Buck C.B."/>
        </authorList>
    </citation>
    <scope>NUCLEOTIDE SEQUENCE</scope>
    <source>
        <strain evidence="1">CtBM815</strain>
    </source>
</reference>
<proteinExistence type="predicted"/>
<dbReference type="EMBL" id="BK059109">
    <property type="protein sequence ID" value="DAE31623.1"/>
    <property type="molecule type" value="Genomic_DNA"/>
</dbReference>
<protein>
    <submittedName>
        <fullName evidence="1">Uncharacterized protein</fullName>
    </submittedName>
</protein>
<accession>A0A8S5RJS9</accession>
<name>A0A8S5RJS9_9VIRU</name>
<evidence type="ECO:0000313" key="1">
    <source>
        <dbReference type="EMBL" id="DAE31623.1"/>
    </source>
</evidence>